<dbReference type="RefSeq" id="WP_255896930.1">
    <property type="nucleotide sequence ID" value="NZ_JAMZEG020000004.1"/>
</dbReference>
<accession>A0ABT5WHT2</accession>
<gene>
    <name evidence="1" type="ORF">M3I01_016030</name>
</gene>
<sequence>MSSRGDIIGKSDYSFDDTKYGLIYTKQCGWIDLGHAYPSNGRGDGALYLWKKILRESSESASGGDDFIVSYHQKMSALKRNISVGIKKRYSIQKGLNLSQKKSVFMSIVLDVSHDFEALQGNWIFRNVTNSGFSAEDLISNLISVYRSIDPSTDYIELCEPIEKDPALKIWDTYGPVGERKNKTIKPYLFPLDLRGQPDQKNLPSFLNTINISKADGLFEVLK</sequence>
<name>A0ABT5WHT2_9GAMM</name>
<dbReference type="Proteomes" id="UP001139522">
    <property type="component" value="Unassembled WGS sequence"/>
</dbReference>
<keyword evidence="2" id="KW-1185">Reference proteome</keyword>
<evidence type="ECO:0000313" key="1">
    <source>
        <dbReference type="EMBL" id="MDE8604377.1"/>
    </source>
</evidence>
<reference evidence="1" key="1">
    <citation type="submission" date="2023-01" db="EMBL/GenBank/DDBJ databases">
        <title>Psychroserpens sp. MSW6 and Marinomonas sp. RSW2, isolated from seawater.</title>
        <authorList>
            <person name="Kristyanto S."/>
            <person name="Jung J."/>
            <person name="Kim J.M."/>
            <person name="Jeon C.O."/>
        </authorList>
    </citation>
    <scope>NUCLEOTIDE SEQUENCE</scope>
    <source>
        <strain evidence="1">RSW2</strain>
    </source>
</reference>
<dbReference type="Pfam" id="PF13265">
    <property type="entry name" value="DUF4056"/>
    <property type="match status" value="1"/>
</dbReference>
<dbReference type="EMBL" id="JAMZEG020000004">
    <property type="protein sequence ID" value="MDE8604377.1"/>
    <property type="molecule type" value="Genomic_DNA"/>
</dbReference>
<evidence type="ECO:0000313" key="2">
    <source>
        <dbReference type="Proteomes" id="UP001139522"/>
    </source>
</evidence>
<comment type="caution">
    <text evidence="1">The sequence shown here is derived from an EMBL/GenBank/DDBJ whole genome shotgun (WGS) entry which is preliminary data.</text>
</comment>
<proteinExistence type="predicted"/>
<protein>
    <submittedName>
        <fullName evidence="1">DUF4056 domain-containing protein</fullName>
    </submittedName>
</protein>
<dbReference type="InterPro" id="IPR025130">
    <property type="entry name" value="DUF4056"/>
</dbReference>
<organism evidence="1 2">
    <name type="scientific">Marinomonas maritima</name>
    <dbReference type="NCBI Taxonomy" id="2940935"/>
    <lineage>
        <taxon>Bacteria</taxon>
        <taxon>Pseudomonadati</taxon>
        <taxon>Pseudomonadota</taxon>
        <taxon>Gammaproteobacteria</taxon>
        <taxon>Oceanospirillales</taxon>
        <taxon>Oceanospirillaceae</taxon>
        <taxon>Marinomonas</taxon>
    </lineage>
</organism>